<dbReference type="EC" id="6.3.4.20" evidence="9 11"/>
<name>L0KY18_METHD</name>
<evidence type="ECO:0000256" key="5">
    <source>
        <dbReference type="ARBA" id="ARBA00022833"/>
    </source>
</evidence>
<reference evidence="13" key="1">
    <citation type="submission" date="2012-02" db="EMBL/GenBank/DDBJ databases">
        <title>Complete sequence of chromosome of Methanomethylovorans hollandica DSM 15978.</title>
        <authorList>
            <person name="Lucas S."/>
            <person name="Copeland A."/>
            <person name="Lapidus A."/>
            <person name="Glavina del Rio T."/>
            <person name="Dalin E."/>
            <person name="Tice H."/>
            <person name="Bruce D."/>
            <person name="Goodwin L."/>
            <person name="Pitluck S."/>
            <person name="Peters L."/>
            <person name="Mikhailova N."/>
            <person name="Held B."/>
            <person name="Kyrpides N."/>
            <person name="Mavromatis K."/>
            <person name="Ivanova N."/>
            <person name="Brettin T."/>
            <person name="Detter J.C."/>
            <person name="Han C."/>
            <person name="Larimer F."/>
            <person name="Land M."/>
            <person name="Hauser L."/>
            <person name="Markowitz V."/>
            <person name="Cheng J.-F."/>
            <person name="Hugenholtz P."/>
            <person name="Woyke T."/>
            <person name="Wu D."/>
            <person name="Spring S."/>
            <person name="Schroeder M."/>
            <person name="Brambilla E."/>
            <person name="Klenk H.-P."/>
            <person name="Eisen J.A."/>
        </authorList>
    </citation>
    <scope>NUCLEOTIDE SEQUENCE [LARGE SCALE GENOMIC DNA]</scope>
    <source>
        <strain evidence="13">DSM 15978 / NBRC 107637 / DMS1</strain>
    </source>
</reference>
<feature type="binding site" evidence="11">
    <location>
        <position position="198"/>
    </location>
    <ligand>
        <name>Zn(2+)</name>
        <dbReference type="ChEBI" id="CHEBI:29105"/>
    </ligand>
</feature>
<dbReference type="KEGG" id="mhz:Metho_1836"/>
<keyword evidence="5 11" id="KW-0862">Zinc</keyword>
<dbReference type="Pfam" id="PF06508">
    <property type="entry name" value="QueC"/>
    <property type="match status" value="1"/>
</dbReference>
<dbReference type="Proteomes" id="UP000010866">
    <property type="component" value="Chromosome"/>
</dbReference>
<gene>
    <name evidence="11" type="primary">queC</name>
    <name evidence="12" type="ordered locus">Metho_1836</name>
</gene>
<feature type="binding site" evidence="11">
    <location>
        <position position="204"/>
    </location>
    <ligand>
        <name>Zn(2+)</name>
        <dbReference type="ChEBI" id="CHEBI:29105"/>
    </ligand>
</feature>
<evidence type="ECO:0000256" key="11">
    <source>
        <dbReference type="HAMAP-Rule" id="MF_01633"/>
    </source>
</evidence>
<proteinExistence type="inferred from homology"/>
<dbReference type="UniPathway" id="UPA00391"/>
<sequence length="228" mass="25191">MLSSGLDSVTSLAIAQRETDIKLALIFDYGQRAAAKEIEYSLKVAEKYGIECTVISLPWLKAITTTSLVSKDMNVPRVSMQDIAEDSDPVITRDSAKKVWVPNRNGVMINIAASFAESLECQYVLVGFNSEEAVTFPDNSTAYLDSLDKCLSHSTLNGVKMMAPVAALDKQGIIRKALELKAPLEWSWSCYHGDHVPCGICESCTRRKRAFMQAGIRDPLMERLGIDH</sequence>
<dbReference type="STRING" id="867904.Metho_1836"/>
<dbReference type="GO" id="GO:0016879">
    <property type="term" value="F:ligase activity, forming carbon-nitrogen bonds"/>
    <property type="evidence" value="ECO:0007669"/>
    <property type="project" value="UniProtKB-UniRule"/>
</dbReference>
<evidence type="ECO:0000256" key="4">
    <source>
        <dbReference type="ARBA" id="ARBA00022741"/>
    </source>
</evidence>
<keyword evidence="3 11" id="KW-0479">Metal-binding</keyword>
<feature type="binding site" evidence="11">
    <location>
        <position position="201"/>
    </location>
    <ligand>
        <name>Zn(2+)</name>
        <dbReference type="ChEBI" id="CHEBI:29105"/>
    </ligand>
</feature>
<keyword evidence="6 11" id="KW-0067">ATP-binding</keyword>
<dbReference type="EMBL" id="CP003362">
    <property type="protein sequence ID" value="AGB50016.1"/>
    <property type="molecule type" value="Genomic_DNA"/>
</dbReference>
<dbReference type="PIRSF" id="PIRSF006293">
    <property type="entry name" value="ExsB"/>
    <property type="match status" value="1"/>
</dbReference>
<dbReference type="InterPro" id="IPR018317">
    <property type="entry name" value="QueC"/>
</dbReference>
<evidence type="ECO:0000256" key="9">
    <source>
        <dbReference type="ARBA" id="ARBA00039149"/>
    </source>
</evidence>
<dbReference type="PANTHER" id="PTHR42914:SF1">
    <property type="entry name" value="7-CYANO-7-DEAZAGUANINE SYNTHASE"/>
    <property type="match status" value="1"/>
</dbReference>
<dbReference type="InterPro" id="IPR014729">
    <property type="entry name" value="Rossmann-like_a/b/a_fold"/>
</dbReference>
<keyword evidence="13" id="KW-1185">Reference proteome</keyword>
<evidence type="ECO:0000256" key="1">
    <source>
        <dbReference type="ARBA" id="ARBA00005061"/>
    </source>
</evidence>
<protein>
    <recommendedName>
        <fullName evidence="9 11">7-cyano-7-deazaguanine synthase</fullName>
        <ecNumber evidence="9 11">6.3.4.20</ecNumber>
    </recommendedName>
    <alternativeName>
        <fullName evidence="11">7-cyano-7-carbaguanine synthase</fullName>
    </alternativeName>
    <alternativeName>
        <fullName evidence="11">Archaeosine biosynthesis protein QueC</fullName>
    </alternativeName>
    <alternativeName>
        <fullName evidence="11">PreQ(0) synthase</fullName>
    </alternativeName>
</protein>
<evidence type="ECO:0000256" key="6">
    <source>
        <dbReference type="ARBA" id="ARBA00022840"/>
    </source>
</evidence>
<dbReference type="HOGENOM" id="CLU_081854_1_0_2"/>
<organism evidence="12 13">
    <name type="scientific">Methanomethylovorans hollandica (strain DSM 15978 / NBRC 107637 / DMS1)</name>
    <dbReference type="NCBI Taxonomy" id="867904"/>
    <lineage>
        <taxon>Archaea</taxon>
        <taxon>Methanobacteriati</taxon>
        <taxon>Methanobacteriota</taxon>
        <taxon>Stenosarchaea group</taxon>
        <taxon>Methanomicrobia</taxon>
        <taxon>Methanosarcinales</taxon>
        <taxon>Methanosarcinaceae</taxon>
        <taxon>Methanomethylovorans</taxon>
    </lineage>
</organism>
<keyword evidence="2 11" id="KW-0436">Ligase</keyword>
<keyword evidence="4 11" id="KW-0547">Nucleotide-binding</keyword>
<feature type="binding site" evidence="11">
    <location>
        <begin position="2"/>
        <end position="12"/>
    </location>
    <ligand>
        <name>ATP</name>
        <dbReference type="ChEBI" id="CHEBI:30616"/>
    </ligand>
</feature>
<comment type="cofactor">
    <cofactor evidence="11">
        <name>Zn(2+)</name>
        <dbReference type="ChEBI" id="CHEBI:29105"/>
    </cofactor>
    <text evidence="11">Binds 1 zinc ion per subunit.</text>
</comment>
<evidence type="ECO:0000313" key="13">
    <source>
        <dbReference type="Proteomes" id="UP000010866"/>
    </source>
</evidence>
<dbReference type="GO" id="GO:0008270">
    <property type="term" value="F:zinc ion binding"/>
    <property type="evidence" value="ECO:0007669"/>
    <property type="project" value="UniProtKB-UniRule"/>
</dbReference>
<dbReference type="HAMAP" id="MF_01633">
    <property type="entry name" value="QueC"/>
    <property type="match status" value="1"/>
</dbReference>
<feature type="binding site" evidence="11">
    <location>
        <position position="190"/>
    </location>
    <ligand>
        <name>Zn(2+)</name>
        <dbReference type="ChEBI" id="CHEBI:29105"/>
    </ligand>
</feature>
<dbReference type="GO" id="GO:0005524">
    <property type="term" value="F:ATP binding"/>
    <property type="evidence" value="ECO:0007669"/>
    <property type="project" value="UniProtKB-UniRule"/>
</dbReference>
<evidence type="ECO:0000256" key="2">
    <source>
        <dbReference type="ARBA" id="ARBA00022598"/>
    </source>
</evidence>
<dbReference type="PANTHER" id="PTHR42914">
    <property type="entry name" value="7-CYANO-7-DEAZAGUANINE SYNTHASE"/>
    <property type="match status" value="1"/>
</dbReference>
<dbReference type="Gene3D" id="3.40.50.620">
    <property type="entry name" value="HUPs"/>
    <property type="match status" value="1"/>
</dbReference>
<evidence type="ECO:0000256" key="8">
    <source>
        <dbReference type="ARBA" id="ARBA00037993"/>
    </source>
</evidence>
<evidence type="ECO:0000256" key="10">
    <source>
        <dbReference type="ARBA" id="ARBA00047890"/>
    </source>
</evidence>
<dbReference type="NCBIfam" id="TIGR00364">
    <property type="entry name" value="7-cyano-7-deazaguanine synthase QueC"/>
    <property type="match status" value="1"/>
</dbReference>
<dbReference type="CDD" id="cd01995">
    <property type="entry name" value="QueC-like"/>
    <property type="match status" value="1"/>
</dbReference>
<comment type="similarity">
    <text evidence="8 11">Belongs to the QueC family.</text>
</comment>
<comment type="pathway">
    <text evidence="1 11">Purine metabolism; 7-cyano-7-deazaguanine biosynthesis.</text>
</comment>
<evidence type="ECO:0000256" key="3">
    <source>
        <dbReference type="ARBA" id="ARBA00022723"/>
    </source>
</evidence>
<comment type="function">
    <text evidence="7 11">Catalyzes the ATP-dependent conversion of 7-carboxy-7-deazaguanine (CDG) to 7-cyano-7-deazaguanine (preQ(0)).</text>
</comment>
<dbReference type="AlphaFoldDB" id="L0KY18"/>
<dbReference type="SUPFAM" id="SSF52402">
    <property type="entry name" value="Adenine nucleotide alpha hydrolases-like"/>
    <property type="match status" value="1"/>
</dbReference>
<accession>L0KY18</accession>
<evidence type="ECO:0000256" key="7">
    <source>
        <dbReference type="ARBA" id="ARBA00037768"/>
    </source>
</evidence>
<evidence type="ECO:0000313" key="12">
    <source>
        <dbReference type="EMBL" id="AGB50016.1"/>
    </source>
</evidence>
<comment type="catalytic activity">
    <reaction evidence="10 11">
        <text>7-carboxy-7-carbaguanine + NH4(+) + 2 ATP = 7-cyano-7-carbaguanine + 2 AMP + 2 diphosphate + 2 H(+)</text>
        <dbReference type="Rhea" id="RHEA:27982"/>
        <dbReference type="ChEBI" id="CHEBI:15378"/>
        <dbReference type="ChEBI" id="CHEBI:28938"/>
        <dbReference type="ChEBI" id="CHEBI:30616"/>
        <dbReference type="ChEBI" id="CHEBI:33019"/>
        <dbReference type="ChEBI" id="CHEBI:45075"/>
        <dbReference type="ChEBI" id="CHEBI:61036"/>
        <dbReference type="ChEBI" id="CHEBI:456215"/>
        <dbReference type="EC" id="6.3.4.20"/>
    </reaction>
</comment>